<proteinExistence type="predicted"/>
<gene>
    <name evidence="3" type="ORF">KFS80_10160</name>
</gene>
<accession>A0ABS5MYK4</accession>
<feature type="region of interest" description="Disordered" evidence="1">
    <location>
        <begin position="742"/>
        <end position="765"/>
    </location>
</feature>
<dbReference type="EMBL" id="JAGYHF010000004">
    <property type="protein sequence ID" value="MBS4078647.1"/>
    <property type="molecule type" value="Genomic_DNA"/>
</dbReference>
<evidence type="ECO:0000256" key="1">
    <source>
        <dbReference type="SAM" id="MobiDB-lite"/>
    </source>
</evidence>
<evidence type="ECO:0000259" key="2">
    <source>
        <dbReference type="Pfam" id="PF02368"/>
    </source>
</evidence>
<dbReference type="RefSeq" id="WP_212544714.1">
    <property type="nucleotide sequence ID" value="NZ_JAGYHF010000004.1"/>
</dbReference>
<keyword evidence="4" id="KW-1185">Reference proteome</keyword>
<sequence>MTTQPDQTAQDETPLANRPPTIVARTEMTHPENYDGGISIAALAHGLRVAINPWLNIAYDDLVEMFWGNSAHPVWKKVIDRAEELTEGVRFNIPSGFIIDGEATPVFYRVTKLHQTPEDSTPLSIYLVKLTRPGGVDDDGEGNGNPGLRYSFTPDISGGVTSNIANRGVQMLISPYENITRFDRIVARWGDQEVIHYPVTQEQITDPVKHPIVLTFTKEIIEKAGNGARLPVSYQVIDRCGNYPDERDPWAKITQVFVDLDDHRLDAPVALVAGQPVELIELDALGEADVTVRVHVLSPDFVAGDTVRLTWTGTPAEGDPVIVGPLDKRVDGLPASLDFTIPNVMVKAIAKGWATVGYLRIRTGVADLPSKTASLNVKGEIPQLVAPSVKEASGTQLDPMKVQQKLVVMLPLGTLLPTDKVSVSWLAADGSPAAGSHTTLTRPVSESGIEIEIPVSVIAYNLGKPVTVIYSVTRGSAAPKDSLPLILNVLPIAATEFKRPMIREADNNGEGPVLDLTKGATVRIGVWPHIAVGQYAWLALKGKNASGGSHDLTMWSQPSIASVNQQWINRGYYDETVRNDYLIGLGNNTELHVHFKASLSKSQEESTAQTFEIRTYTVKAIELIKPTITSVRGTSSGQEIPSGSFTTETSVTLTGMASARQQVDVRDGEISKGKPTADPLTRIWTQTIDNLALAPHSLTARALYGSGEVSAQRNFTVMEALVIDRQPMILNGLSVKMPEWPTTGQDSIGNTQVRQPSKGLSPYSYASSDSTVASVSSDGKVTGNNNGSAFIVVLDSGGQSATYSVSVSNVYRLRINEQPMNALQAVEWRESLADAVPCRDAAIFDLVRVHGKPLPTSTALWQCVTGGCPEPYFPGYDNSWGHITCIKGAYELAAWCIQPT</sequence>
<dbReference type="Proteomes" id="UP000676035">
    <property type="component" value="Unassembled WGS sequence"/>
</dbReference>
<organism evidence="3 4">
    <name type="scientific">Pseudomonas rustica</name>
    <dbReference type="NCBI Taxonomy" id="2827099"/>
    <lineage>
        <taxon>Bacteria</taxon>
        <taxon>Pseudomonadati</taxon>
        <taxon>Pseudomonadota</taxon>
        <taxon>Gammaproteobacteria</taxon>
        <taxon>Pseudomonadales</taxon>
        <taxon>Pseudomonadaceae</taxon>
        <taxon>Pseudomonas</taxon>
    </lineage>
</organism>
<feature type="domain" description="BIG2" evidence="2">
    <location>
        <begin position="763"/>
        <end position="802"/>
    </location>
</feature>
<dbReference type="InterPro" id="IPR003343">
    <property type="entry name" value="Big_2"/>
</dbReference>
<name>A0ABS5MYK4_9PSED</name>
<evidence type="ECO:0000313" key="4">
    <source>
        <dbReference type="Proteomes" id="UP000676035"/>
    </source>
</evidence>
<dbReference type="Pfam" id="PF02368">
    <property type="entry name" value="Big_2"/>
    <property type="match status" value="1"/>
</dbReference>
<protein>
    <recommendedName>
        <fullName evidence="2">BIG2 domain-containing protein</fullName>
    </recommendedName>
</protein>
<comment type="caution">
    <text evidence="3">The sequence shown here is derived from an EMBL/GenBank/DDBJ whole genome shotgun (WGS) entry which is preliminary data.</text>
</comment>
<feature type="compositionally biased region" description="Polar residues" evidence="1">
    <location>
        <begin position="742"/>
        <end position="755"/>
    </location>
</feature>
<dbReference type="InterPro" id="IPR008964">
    <property type="entry name" value="Invasin/intimin_cell_adhesion"/>
</dbReference>
<feature type="region of interest" description="Disordered" evidence="1">
    <location>
        <begin position="1"/>
        <end position="20"/>
    </location>
</feature>
<dbReference type="SUPFAM" id="SSF49373">
    <property type="entry name" value="Invasin/intimin cell-adhesion fragments"/>
    <property type="match status" value="1"/>
</dbReference>
<feature type="compositionally biased region" description="Polar residues" evidence="1">
    <location>
        <begin position="1"/>
        <end position="11"/>
    </location>
</feature>
<dbReference type="Gene3D" id="2.60.40.1080">
    <property type="match status" value="1"/>
</dbReference>
<evidence type="ECO:0000313" key="3">
    <source>
        <dbReference type="EMBL" id="MBS4078647.1"/>
    </source>
</evidence>
<reference evidence="3 4" key="1">
    <citation type="submission" date="2021-04" db="EMBL/GenBank/DDBJ databases">
        <title>Pseudomonas rustica sp. nov. isolated from raw milk.</title>
        <authorList>
            <person name="Fiedler G."/>
            <person name="Gieschler S."/>
            <person name="Kabisch J."/>
            <person name="Grimmler C."/>
            <person name="Brinks E."/>
            <person name="Wagner N."/>
            <person name="Hetzer B."/>
            <person name="Franz C.M.A.P."/>
            <person name="Boehnlein C."/>
        </authorList>
    </citation>
    <scope>NUCLEOTIDE SEQUENCE [LARGE SCALE GENOMIC DNA]</scope>
    <source>
        <strain evidence="3 4">MBT-4</strain>
    </source>
</reference>